<feature type="domain" description="Peptidase M3A/M3B catalytic" evidence="10">
    <location>
        <begin position="288"/>
        <end position="737"/>
    </location>
</feature>
<dbReference type="InterPro" id="IPR001567">
    <property type="entry name" value="Pept_M3A_M3B_dom"/>
</dbReference>
<dbReference type="RefSeq" id="WP_379882250.1">
    <property type="nucleotide sequence ID" value="NZ_JBHPON010000002.1"/>
</dbReference>
<sequence>MRMKTLVSTMALTIALYGCGRENASTDASAETEQATMSEAVNEDIGDLFAGIEPATTDNEAANILLSPFDGPYNGVPHFDQWDISGIKPALEAAMEKNLAEVDAIVNNPEEPTFANTIIALEKTGDEIGRGFAYWGIWSSNMSSPEFRDIQSELAPVLSEFFSKINQNEALFARVKAVYEGEEYKTLRPDQQRLVWLTYDGFASNGATLEGEAKQRYADINKRLAELHTKFANNVLHDEEEYAIYFDEDEASGLPTDFMAAAKSAAEAKPGDGAYAVTNTRSSMDPFLTFADNRDLRQQVWEMYYSRGDHGDEYDNNALIAEILQLRDERVKLLGYPNYAAWRLQNRMAKTPEAAFGLMEAVWPAAVARVEEEVAEMQEIVDAEGGGFEIAPWDYRYYMEKVRKAKYDLNSDEVKQYLQLDKLREAMFMVAGELFNFKFTPIEDGVVPVWQEDVHVWEVTDKTSGKLIGVWYLDPFARQGKRSGAWASGFRGHETLDGVEKTVLATNNSNFVEPAPGQPVLVSWDDAETFFHEFGHALHYLSSNVDYPTLNGGVRDYTEFQSQLLERWLSTDKVIDNYLVHAETGEAMPEELVNKIKAASTFKQGFDTTEYLASALVDMKFHMVDPTGIDPDKFERETLAELGMPDELPMRHRSPHFGHIFSGEGYSAGYYGYMWADVLTADAAEAFAEAPGGFYDKEVAKKLVDNLFAVRNAVDPADAYRAFRGRDANIEALMRDRGFPIPGSDSDKQTIE</sequence>
<comment type="cofactor">
    <cofactor evidence="9">
        <name>Zn(2+)</name>
        <dbReference type="ChEBI" id="CHEBI:29105"/>
    </cofactor>
    <text evidence="9">Binds 1 zinc ion.</text>
</comment>
<gene>
    <name evidence="12" type="ORF">ACFMB1_13215</name>
</gene>
<keyword evidence="13" id="KW-1185">Reference proteome</keyword>
<dbReference type="EMBL" id="JBHPON010000002">
    <property type="protein sequence ID" value="MFC6036510.1"/>
    <property type="molecule type" value="Genomic_DNA"/>
</dbReference>
<keyword evidence="4 9" id="KW-0378">Hydrolase</keyword>
<dbReference type="InterPro" id="IPR024077">
    <property type="entry name" value="Neurolysin/TOP_dom2"/>
</dbReference>
<reference evidence="12 13" key="1">
    <citation type="submission" date="2024-09" db="EMBL/GenBank/DDBJ databases">
        <authorList>
            <person name="Zhang Z.-H."/>
        </authorList>
    </citation>
    <scope>NUCLEOTIDE SEQUENCE [LARGE SCALE GENOMIC DNA]</scope>
    <source>
        <strain evidence="12 13">HHTR114</strain>
    </source>
</reference>
<dbReference type="InterPro" id="IPR024080">
    <property type="entry name" value="Neurolysin/TOP_N"/>
</dbReference>
<dbReference type="InterPro" id="IPR045666">
    <property type="entry name" value="OpdA_N"/>
</dbReference>
<evidence type="ECO:0000256" key="2">
    <source>
        <dbReference type="ARBA" id="ARBA00022670"/>
    </source>
</evidence>
<dbReference type="Proteomes" id="UP001596116">
    <property type="component" value="Unassembled WGS sequence"/>
</dbReference>
<comment type="similarity">
    <text evidence="1 9">Belongs to the peptidase M3 family.</text>
</comment>
<dbReference type="Gene3D" id="3.40.390.10">
    <property type="entry name" value="Collagenase (Catalytic Domain)"/>
    <property type="match status" value="1"/>
</dbReference>
<dbReference type="PANTHER" id="PTHR43660:SF1">
    <property type="entry name" value="DIPEPTIDYL CARBOXYPEPTIDASE"/>
    <property type="match status" value="1"/>
</dbReference>
<evidence type="ECO:0000256" key="3">
    <source>
        <dbReference type="ARBA" id="ARBA00022723"/>
    </source>
</evidence>
<dbReference type="InterPro" id="IPR045090">
    <property type="entry name" value="Pept_M3A_M3B"/>
</dbReference>
<evidence type="ECO:0000259" key="10">
    <source>
        <dbReference type="Pfam" id="PF01432"/>
    </source>
</evidence>
<evidence type="ECO:0000256" key="5">
    <source>
        <dbReference type="ARBA" id="ARBA00022833"/>
    </source>
</evidence>
<dbReference type="CDD" id="cd06456">
    <property type="entry name" value="M3A_DCP"/>
    <property type="match status" value="1"/>
</dbReference>
<evidence type="ECO:0000256" key="7">
    <source>
        <dbReference type="ARBA" id="ARBA00024603"/>
    </source>
</evidence>
<evidence type="ECO:0000256" key="8">
    <source>
        <dbReference type="ARBA" id="ARBA00026100"/>
    </source>
</evidence>
<dbReference type="PROSITE" id="PS51257">
    <property type="entry name" value="PROKAR_LIPOPROTEIN"/>
    <property type="match status" value="1"/>
</dbReference>
<evidence type="ECO:0000256" key="9">
    <source>
        <dbReference type="RuleBase" id="RU003435"/>
    </source>
</evidence>
<keyword evidence="5 9" id="KW-0862">Zinc</keyword>
<protein>
    <recommendedName>
        <fullName evidence="8">oligopeptidase A</fullName>
        <ecNumber evidence="8">3.4.24.70</ecNumber>
    </recommendedName>
</protein>
<organism evidence="12 13">
    <name type="scientific">Hyphococcus aureus</name>
    <dbReference type="NCBI Taxonomy" id="2666033"/>
    <lineage>
        <taxon>Bacteria</taxon>
        <taxon>Pseudomonadati</taxon>
        <taxon>Pseudomonadota</taxon>
        <taxon>Alphaproteobacteria</taxon>
        <taxon>Parvularculales</taxon>
        <taxon>Parvularculaceae</taxon>
        <taxon>Hyphococcus</taxon>
    </lineage>
</organism>
<dbReference type="InterPro" id="IPR034005">
    <property type="entry name" value="M3A_DCP"/>
</dbReference>
<feature type="domain" description="Oligopeptidase A N-terminal" evidence="11">
    <location>
        <begin position="93"/>
        <end position="214"/>
    </location>
</feature>
<name>A0ABW1KYQ6_9PROT</name>
<dbReference type="Pfam" id="PF19310">
    <property type="entry name" value="TOP_N"/>
    <property type="match status" value="1"/>
</dbReference>
<dbReference type="Gene3D" id="1.20.1050.40">
    <property type="entry name" value="Endopeptidase. Chain P, domain 1"/>
    <property type="match status" value="1"/>
</dbReference>
<dbReference type="Pfam" id="PF01432">
    <property type="entry name" value="Peptidase_M3"/>
    <property type="match status" value="1"/>
</dbReference>
<evidence type="ECO:0000259" key="11">
    <source>
        <dbReference type="Pfam" id="PF19310"/>
    </source>
</evidence>
<keyword evidence="3 9" id="KW-0479">Metal-binding</keyword>
<evidence type="ECO:0000313" key="12">
    <source>
        <dbReference type="EMBL" id="MFC6036510.1"/>
    </source>
</evidence>
<evidence type="ECO:0000256" key="6">
    <source>
        <dbReference type="ARBA" id="ARBA00023049"/>
    </source>
</evidence>
<dbReference type="SUPFAM" id="SSF55486">
    <property type="entry name" value="Metalloproteases ('zincins'), catalytic domain"/>
    <property type="match status" value="1"/>
</dbReference>
<dbReference type="InterPro" id="IPR024079">
    <property type="entry name" value="MetalloPept_cat_dom_sf"/>
</dbReference>
<evidence type="ECO:0000256" key="4">
    <source>
        <dbReference type="ARBA" id="ARBA00022801"/>
    </source>
</evidence>
<keyword evidence="6 9" id="KW-0482">Metalloprotease</keyword>
<comment type="caution">
    <text evidence="12">The sequence shown here is derived from an EMBL/GenBank/DDBJ whole genome shotgun (WGS) entry which is preliminary data.</text>
</comment>
<comment type="catalytic activity">
    <reaction evidence="7">
        <text>Hydrolysis of oligopeptides, with broad specificity. Gly or Ala commonly occur as P1 or P1' residues, but more distant residues are also important, as is shown by the fact that Z-Gly-Pro-Gly-|-Gly-Pro-Ala is cleaved, but not Z-(Gly)(5).</text>
        <dbReference type="EC" id="3.4.24.70"/>
    </reaction>
</comment>
<keyword evidence="2 9" id="KW-0645">Protease</keyword>
<dbReference type="Gene3D" id="1.10.1370.10">
    <property type="entry name" value="Neurolysin, domain 3"/>
    <property type="match status" value="1"/>
</dbReference>
<dbReference type="EC" id="3.4.24.70" evidence="8"/>
<evidence type="ECO:0000256" key="1">
    <source>
        <dbReference type="ARBA" id="ARBA00006040"/>
    </source>
</evidence>
<dbReference type="PANTHER" id="PTHR43660">
    <property type="entry name" value="DIPEPTIDYL CARBOXYPEPTIDASE"/>
    <property type="match status" value="1"/>
</dbReference>
<evidence type="ECO:0000313" key="13">
    <source>
        <dbReference type="Proteomes" id="UP001596116"/>
    </source>
</evidence>
<proteinExistence type="inferred from homology"/>
<accession>A0ABW1KYQ6</accession>